<organism evidence="9 10">
    <name type="scientific">Candidatus Enterenecus faecium</name>
    <dbReference type="NCBI Taxonomy" id="2840780"/>
    <lineage>
        <taxon>Bacteria</taxon>
        <taxon>Bacillati</taxon>
        <taxon>Bacillota</taxon>
        <taxon>Clostridia</taxon>
        <taxon>Eubacteriales</taxon>
        <taxon>Candidatus Enterenecus</taxon>
    </lineage>
</organism>
<keyword evidence="2" id="KW-0813">Transport</keyword>
<comment type="subcellular location">
    <subcellularLocation>
        <location evidence="1">Cell membrane</location>
        <topology evidence="1">Multi-pass membrane protein</topology>
    </subcellularLocation>
</comment>
<feature type="transmembrane region" description="Helical" evidence="7">
    <location>
        <begin position="345"/>
        <end position="366"/>
    </location>
</feature>
<evidence type="ECO:0000313" key="9">
    <source>
        <dbReference type="EMBL" id="HIQ61895.1"/>
    </source>
</evidence>
<evidence type="ECO:0000259" key="8">
    <source>
        <dbReference type="Pfam" id="PF03600"/>
    </source>
</evidence>
<proteinExistence type="predicted"/>
<dbReference type="PANTHER" id="PTHR43302:SF5">
    <property type="entry name" value="TRANSPORTER ARSB-RELATED"/>
    <property type="match status" value="1"/>
</dbReference>
<feature type="transmembrane region" description="Helical" evidence="7">
    <location>
        <begin position="153"/>
        <end position="177"/>
    </location>
</feature>
<reference evidence="9" key="1">
    <citation type="submission" date="2020-10" db="EMBL/GenBank/DDBJ databases">
        <authorList>
            <person name="Gilroy R."/>
        </authorList>
    </citation>
    <scope>NUCLEOTIDE SEQUENCE</scope>
    <source>
        <strain evidence="9">ChiGjej2B2-12916</strain>
    </source>
</reference>
<feature type="transmembrane region" description="Helical" evidence="7">
    <location>
        <begin position="198"/>
        <end position="218"/>
    </location>
</feature>
<evidence type="ECO:0000313" key="10">
    <source>
        <dbReference type="Proteomes" id="UP000886879"/>
    </source>
</evidence>
<dbReference type="GO" id="GO:0005886">
    <property type="term" value="C:plasma membrane"/>
    <property type="evidence" value="ECO:0007669"/>
    <property type="project" value="UniProtKB-SubCell"/>
</dbReference>
<gene>
    <name evidence="9" type="ORF">IAD31_09960</name>
</gene>
<feature type="transmembrane region" description="Helical" evidence="7">
    <location>
        <begin position="279"/>
        <end position="301"/>
    </location>
</feature>
<keyword evidence="6 7" id="KW-0472">Membrane</keyword>
<keyword evidence="5 7" id="KW-1133">Transmembrane helix</keyword>
<evidence type="ECO:0000256" key="4">
    <source>
        <dbReference type="ARBA" id="ARBA00022692"/>
    </source>
</evidence>
<dbReference type="PANTHER" id="PTHR43302">
    <property type="entry name" value="TRANSPORTER ARSB-RELATED"/>
    <property type="match status" value="1"/>
</dbReference>
<reference evidence="9" key="2">
    <citation type="journal article" date="2021" name="PeerJ">
        <title>Extensive microbial diversity within the chicken gut microbiome revealed by metagenomics and culture.</title>
        <authorList>
            <person name="Gilroy R."/>
            <person name="Ravi A."/>
            <person name="Getino M."/>
            <person name="Pursley I."/>
            <person name="Horton D.L."/>
            <person name="Alikhan N.F."/>
            <person name="Baker D."/>
            <person name="Gharbi K."/>
            <person name="Hall N."/>
            <person name="Watson M."/>
            <person name="Adriaenssens E.M."/>
            <person name="Foster-Nyarko E."/>
            <person name="Jarju S."/>
            <person name="Secka A."/>
            <person name="Antonio M."/>
            <person name="Oren A."/>
            <person name="Chaudhuri R.R."/>
            <person name="La Ragione R."/>
            <person name="Hildebrand F."/>
            <person name="Pallen M.J."/>
        </authorList>
    </citation>
    <scope>NUCLEOTIDE SEQUENCE</scope>
    <source>
        <strain evidence="9">ChiGjej2B2-12916</strain>
    </source>
</reference>
<evidence type="ECO:0000256" key="2">
    <source>
        <dbReference type="ARBA" id="ARBA00022448"/>
    </source>
</evidence>
<feature type="transmembrane region" description="Helical" evidence="7">
    <location>
        <begin position="79"/>
        <end position="105"/>
    </location>
</feature>
<feature type="transmembrane region" description="Helical" evidence="7">
    <location>
        <begin position="307"/>
        <end position="333"/>
    </location>
</feature>
<sequence length="367" mass="39391">MLQWLRGETVLCVAWVLALVTAVLVPPDAQYIDYVDLHTLGMLFALMAVMGGLQRQGLFFRLGRAMLERTHTTRQLEGVLILLPFFVSMAVTNDVALITFVPFALEVLALAGQTQRVVPVVVMQTIAANLGSMATPIGNPQNLYLYSCYEMDLGSFFATVLPYAGACLVLLAVFLMVRPSQSLEVPQVSGEVPPLSGARVAAYGVLFALCLGGVAKAVPLYVLCPLVLTVVLMADKQVLLHVDYALLATFVGFFLFVGNLGRIPALTALFQSLIQGQEVLCGVVASQIISNVPAALLLSGFTDNGAGLLLGVNLGGLGTLIASMASLISYKYIARTFPEKKGKYLGQFTALNVAFLAVLLLLWFLIR</sequence>
<evidence type="ECO:0000256" key="5">
    <source>
        <dbReference type="ARBA" id="ARBA00022989"/>
    </source>
</evidence>
<keyword evidence="3" id="KW-1003">Cell membrane</keyword>
<evidence type="ECO:0000256" key="7">
    <source>
        <dbReference type="SAM" id="Phobius"/>
    </source>
</evidence>
<keyword evidence="4 7" id="KW-0812">Transmembrane</keyword>
<dbReference type="EMBL" id="DVFO01000106">
    <property type="protein sequence ID" value="HIQ61895.1"/>
    <property type="molecule type" value="Genomic_DNA"/>
</dbReference>
<feature type="domain" description="Citrate transporter-like" evidence="8">
    <location>
        <begin position="16"/>
        <end position="298"/>
    </location>
</feature>
<comment type="caution">
    <text evidence="9">The sequence shown here is derived from an EMBL/GenBank/DDBJ whole genome shotgun (WGS) entry which is preliminary data.</text>
</comment>
<evidence type="ECO:0000256" key="1">
    <source>
        <dbReference type="ARBA" id="ARBA00004651"/>
    </source>
</evidence>
<dbReference type="Proteomes" id="UP000886879">
    <property type="component" value="Unassembled WGS sequence"/>
</dbReference>
<feature type="transmembrane region" description="Helical" evidence="7">
    <location>
        <begin position="39"/>
        <end position="58"/>
    </location>
</feature>
<dbReference type="GO" id="GO:0055085">
    <property type="term" value="P:transmembrane transport"/>
    <property type="evidence" value="ECO:0007669"/>
    <property type="project" value="InterPro"/>
</dbReference>
<feature type="transmembrane region" description="Helical" evidence="7">
    <location>
        <begin position="238"/>
        <end position="258"/>
    </location>
</feature>
<protein>
    <submittedName>
        <fullName evidence="9">Citrate transporter</fullName>
    </submittedName>
</protein>
<dbReference type="InterPro" id="IPR004680">
    <property type="entry name" value="Cit_transptr-like_dom"/>
</dbReference>
<dbReference type="Pfam" id="PF03600">
    <property type="entry name" value="CitMHS"/>
    <property type="match status" value="1"/>
</dbReference>
<dbReference type="AlphaFoldDB" id="A0A9D1CHN2"/>
<accession>A0A9D1CHN2</accession>
<evidence type="ECO:0000256" key="3">
    <source>
        <dbReference type="ARBA" id="ARBA00022475"/>
    </source>
</evidence>
<evidence type="ECO:0000256" key="6">
    <source>
        <dbReference type="ARBA" id="ARBA00023136"/>
    </source>
</evidence>
<name>A0A9D1CHN2_9FIRM</name>